<dbReference type="GO" id="GO:0008654">
    <property type="term" value="P:phospholipid biosynthetic process"/>
    <property type="evidence" value="ECO:0007669"/>
    <property type="project" value="UniProtKB-KW"/>
</dbReference>
<dbReference type="eggNOG" id="COG0416">
    <property type="taxonomic scope" value="Bacteria"/>
</dbReference>
<keyword evidence="7 10" id="KW-1208">Phospholipid metabolism</keyword>
<name>S9P6K9_CYSF2</name>
<dbReference type="Pfam" id="PF02504">
    <property type="entry name" value="FA_synthesis"/>
    <property type="match status" value="1"/>
</dbReference>
<evidence type="ECO:0000256" key="10">
    <source>
        <dbReference type="HAMAP-Rule" id="MF_00019"/>
    </source>
</evidence>
<reference evidence="11" key="1">
    <citation type="submission" date="2013-05" db="EMBL/GenBank/DDBJ databases">
        <title>Genome assembly of Cystobacter fuscus DSM 2262.</title>
        <authorList>
            <person name="Sharma G."/>
            <person name="Khatri I."/>
            <person name="Kaur C."/>
            <person name="Mayilraj S."/>
            <person name="Subramanian S."/>
        </authorList>
    </citation>
    <scope>NUCLEOTIDE SEQUENCE [LARGE SCALE GENOMIC DNA]</scope>
    <source>
        <strain evidence="11">DSM 2262</strain>
    </source>
</reference>
<dbReference type="EC" id="2.3.1.274" evidence="8 10"/>
<dbReference type="NCBIfam" id="TIGR00182">
    <property type="entry name" value="plsX"/>
    <property type="match status" value="1"/>
</dbReference>
<evidence type="ECO:0000256" key="6">
    <source>
        <dbReference type="ARBA" id="ARBA00023209"/>
    </source>
</evidence>
<comment type="subcellular location">
    <subcellularLocation>
        <location evidence="10">Cytoplasm</location>
    </subcellularLocation>
    <text evidence="10">Associated with the membrane possibly through PlsY.</text>
</comment>
<sequence>MRLVLDAMGGDHAPEAPVRGALLFAREHPEHEVVLVGAPARLGACLAREGGAPGNVHPYPATEVVEMEEDAFAAIRRKKDSSLRVGFELVRRGEAQALVSAGHSGAVMAGALLLLGRLPGVERPAIATLLPTLKGPGHCLLLDSGANVECRPVHLAQWAVLGGAYMRALLGIERPRVAVLSNGEEPSKGTALTREASALLRRSDLRFTGYVEGRSLFSGDVEVVVTDGFTGNVVLKTTEGAAAGVTGLLRSAIERGGLPLKLGALLLRPIFAGLKTRLDYAEVGGAPLLGIEGVGIVAHGRSSPRAIQQALVAALRNAEAGVRAELTRCIAQAASWLPVRQRGGTRGWKGSSREPGGLRR</sequence>
<dbReference type="GO" id="GO:0005737">
    <property type="term" value="C:cytoplasm"/>
    <property type="evidence" value="ECO:0007669"/>
    <property type="project" value="UniProtKB-SubCell"/>
</dbReference>
<comment type="similarity">
    <text evidence="10">Belongs to the PlsX family.</text>
</comment>
<evidence type="ECO:0000256" key="8">
    <source>
        <dbReference type="ARBA" id="ARBA00024069"/>
    </source>
</evidence>
<keyword evidence="3 10" id="KW-0444">Lipid biosynthesis</keyword>
<dbReference type="PANTHER" id="PTHR30100">
    <property type="entry name" value="FATTY ACID/PHOSPHOLIPID SYNTHESIS PROTEIN PLSX"/>
    <property type="match status" value="1"/>
</dbReference>
<dbReference type="AlphaFoldDB" id="S9P6K9"/>
<dbReference type="OrthoDB" id="9806408at2"/>
<dbReference type="UniPathway" id="UPA00085"/>
<dbReference type="Gene3D" id="3.40.718.10">
    <property type="entry name" value="Isopropylmalate Dehydrogenase"/>
    <property type="match status" value="1"/>
</dbReference>
<keyword evidence="4 10" id="KW-0808">Transferase</keyword>
<dbReference type="InterPro" id="IPR012281">
    <property type="entry name" value="Phospholipid_synth_PlsX-like"/>
</dbReference>
<protein>
    <recommendedName>
        <fullName evidence="8 10">Phosphate acyltransferase</fullName>
        <ecNumber evidence="8 10">2.3.1.274</ecNumber>
    </recommendedName>
    <alternativeName>
        <fullName evidence="10">Acyl-ACP phosphotransacylase</fullName>
    </alternativeName>
    <alternativeName>
        <fullName evidence="10">Acyl-[acyl-carrier-protein]--phosphate acyltransferase</fullName>
    </alternativeName>
    <alternativeName>
        <fullName evidence="10">Phosphate-acyl-ACP acyltransferase</fullName>
    </alternativeName>
</protein>
<evidence type="ECO:0000313" key="11">
    <source>
        <dbReference type="EMBL" id="EPX57867.1"/>
    </source>
</evidence>
<comment type="subunit">
    <text evidence="9 10">Homodimer. Probably interacts with PlsY.</text>
</comment>
<comment type="function">
    <text evidence="10">Catalyzes the reversible formation of acyl-phosphate (acyl-PO(4)) from acyl-[acyl-carrier-protein] (acyl-ACP). This enzyme utilizes acyl-ACP as fatty acyl donor, but not acyl-CoA.</text>
</comment>
<accession>S9P6K9</accession>
<dbReference type="RefSeq" id="WP_002630226.1">
    <property type="nucleotide sequence ID" value="NZ_ANAH02000030.1"/>
</dbReference>
<comment type="catalytic activity">
    <reaction evidence="1 10">
        <text>a fatty acyl-[ACP] + phosphate = an acyl phosphate + holo-[ACP]</text>
        <dbReference type="Rhea" id="RHEA:42292"/>
        <dbReference type="Rhea" id="RHEA-COMP:9685"/>
        <dbReference type="Rhea" id="RHEA-COMP:14125"/>
        <dbReference type="ChEBI" id="CHEBI:43474"/>
        <dbReference type="ChEBI" id="CHEBI:59918"/>
        <dbReference type="ChEBI" id="CHEBI:64479"/>
        <dbReference type="ChEBI" id="CHEBI:138651"/>
        <dbReference type="EC" id="2.3.1.274"/>
    </reaction>
</comment>
<comment type="pathway">
    <text evidence="10">Lipid metabolism; phospholipid metabolism.</text>
</comment>
<dbReference type="GO" id="GO:0043811">
    <property type="term" value="F:phosphate:acyl-[acyl carrier protein] acyltransferase activity"/>
    <property type="evidence" value="ECO:0007669"/>
    <property type="project" value="UniProtKB-UniRule"/>
</dbReference>
<dbReference type="InterPro" id="IPR003664">
    <property type="entry name" value="FA_synthesis"/>
</dbReference>
<keyword evidence="12" id="KW-1185">Reference proteome</keyword>
<keyword evidence="2 10" id="KW-0963">Cytoplasm</keyword>
<dbReference type="SUPFAM" id="SSF53659">
    <property type="entry name" value="Isocitrate/Isopropylmalate dehydrogenase-like"/>
    <property type="match status" value="1"/>
</dbReference>
<dbReference type="HAMAP" id="MF_00019">
    <property type="entry name" value="PlsX"/>
    <property type="match status" value="1"/>
</dbReference>
<dbReference type="Proteomes" id="UP000011682">
    <property type="component" value="Unassembled WGS sequence"/>
</dbReference>
<dbReference type="GO" id="GO:0006633">
    <property type="term" value="P:fatty acid biosynthetic process"/>
    <property type="evidence" value="ECO:0007669"/>
    <property type="project" value="UniProtKB-UniRule"/>
</dbReference>
<evidence type="ECO:0000256" key="7">
    <source>
        <dbReference type="ARBA" id="ARBA00023264"/>
    </source>
</evidence>
<evidence type="ECO:0000256" key="5">
    <source>
        <dbReference type="ARBA" id="ARBA00023098"/>
    </source>
</evidence>
<evidence type="ECO:0000313" key="12">
    <source>
        <dbReference type="Proteomes" id="UP000011682"/>
    </source>
</evidence>
<dbReference type="PANTHER" id="PTHR30100:SF1">
    <property type="entry name" value="PHOSPHATE ACYLTRANSFERASE"/>
    <property type="match status" value="1"/>
</dbReference>
<dbReference type="PIRSF" id="PIRSF002465">
    <property type="entry name" value="Phsphlp_syn_PlsX"/>
    <property type="match status" value="1"/>
</dbReference>
<organism evidence="11 12">
    <name type="scientific">Cystobacter fuscus (strain ATCC 25194 / DSM 2262 / NBRC 100088 / M29)</name>
    <dbReference type="NCBI Taxonomy" id="1242864"/>
    <lineage>
        <taxon>Bacteria</taxon>
        <taxon>Pseudomonadati</taxon>
        <taxon>Myxococcota</taxon>
        <taxon>Myxococcia</taxon>
        <taxon>Myxococcales</taxon>
        <taxon>Cystobacterineae</taxon>
        <taxon>Archangiaceae</taxon>
        <taxon>Cystobacter</taxon>
    </lineage>
</organism>
<evidence type="ECO:0000256" key="2">
    <source>
        <dbReference type="ARBA" id="ARBA00022490"/>
    </source>
</evidence>
<evidence type="ECO:0000256" key="1">
    <source>
        <dbReference type="ARBA" id="ARBA00001232"/>
    </source>
</evidence>
<evidence type="ECO:0000256" key="4">
    <source>
        <dbReference type="ARBA" id="ARBA00022679"/>
    </source>
</evidence>
<keyword evidence="5 10" id="KW-0443">Lipid metabolism</keyword>
<evidence type="ECO:0000256" key="9">
    <source>
        <dbReference type="ARBA" id="ARBA00046608"/>
    </source>
</evidence>
<keyword evidence="11" id="KW-0012">Acyltransferase</keyword>
<evidence type="ECO:0000256" key="3">
    <source>
        <dbReference type="ARBA" id="ARBA00022516"/>
    </source>
</evidence>
<comment type="caution">
    <text evidence="11">The sequence shown here is derived from an EMBL/GenBank/DDBJ whole genome shotgun (WGS) entry which is preliminary data.</text>
</comment>
<proteinExistence type="inferred from homology"/>
<keyword evidence="6 10" id="KW-0594">Phospholipid biosynthesis</keyword>
<dbReference type="EMBL" id="ANAH02000030">
    <property type="protein sequence ID" value="EPX57867.1"/>
    <property type="molecule type" value="Genomic_DNA"/>
</dbReference>
<gene>
    <name evidence="10" type="primary">plsX</name>
    <name evidence="11" type="ORF">D187_004620</name>
</gene>